<evidence type="ECO:0000313" key="5">
    <source>
        <dbReference type="EMBL" id="VDM91046.1"/>
    </source>
</evidence>
<keyword evidence="6" id="KW-1185">Reference proteome</keyword>
<dbReference type="Pfam" id="PF00823">
    <property type="entry name" value="PPE"/>
    <property type="match status" value="1"/>
</dbReference>
<feature type="compositionally biased region" description="Polar residues" evidence="2">
    <location>
        <begin position="350"/>
        <end position="360"/>
    </location>
</feature>
<accession>A0A447GKL7</accession>
<evidence type="ECO:0000313" key="6">
    <source>
        <dbReference type="Proteomes" id="UP000269998"/>
    </source>
</evidence>
<sequence>MDDFGLLPPEINSARMYYGPGSAPMLAAATAWDELAAQLERYVAGCYSVLSALQGQTWSGAASIAMSNAMTPQATWATATAMQAEQSASQARAAAAAYETAYAATVPPTAIADNRLLLSILLATNYFGQNLPAIAATDTAYAEMWAQDAAAMYSYATASAAATTLSPFTWPPPFTNGSDQPAQSAAATRAASASKIEIQLAQSQLMSVVPHRLPTIAVGPIANSGASSRFPADAFSAMLRVFKDIDTLIVGPLQPLWSTTYAVFSTAQFVIGAQQAQLQAAKAAVQATTSGVAASPSATVRGLALARMGDAGSRGGLSVPASWPATSPLTGNASGSPSLSHTGFRDIPATSGSPTINTTGAMPMAGNGRRPPGRLVLRSGRHTFKMPRPVVGG</sequence>
<gene>
    <name evidence="5" type="ORF">MB901379_04660</name>
</gene>
<protein>
    <submittedName>
        <fullName evidence="5">Putative PPE family protein PPE29</fullName>
    </submittedName>
</protein>
<evidence type="ECO:0000256" key="2">
    <source>
        <dbReference type="SAM" id="MobiDB-lite"/>
    </source>
</evidence>
<feature type="region of interest" description="Disordered" evidence="2">
    <location>
        <begin position="316"/>
        <end position="374"/>
    </location>
</feature>
<dbReference type="PANTHER" id="PTHR46766:SF1">
    <property type="entry name" value="GLUTAMINE-RICH PROTEIN 2"/>
    <property type="match status" value="1"/>
</dbReference>
<feature type="domain" description="PPE" evidence="3">
    <location>
        <begin position="3"/>
        <end position="165"/>
    </location>
</feature>
<feature type="domain" description="PPE family C-terminal" evidence="4">
    <location>
        <begin position="306"/>
        <end position="389"/>
    </location>
</feature>
<reference evidence="6" key="1">
    <citation type="submission" date="2018-02" db="EMBL/GenBank/DDBJ databases">
        <authorList>
            <person name="Seth-Smith MB H."/>
            <person name="Seth-Smith H."/>
        </authorList>
    </citation>
    <scope>NUCLEOTIDE SEQUENCE [LARGE SCALE GENOMIC DNA]</scope>
</reference>
<dbReference type="GO" id="GO:0052572">
    <property type="term" value="P:response to host immune response"/>
    <property type="evidence" value="ECO:0007669"/>
    <property type="project" value="TreeGrafter"/>
</dbReference>
<organism evidence="5 6">
    <name type="scientific">Mycobacterium basiliense</name>
    <dbReference type="NCBI Taxonomy" id="2094119"/>
    <lineage>
        <taxon>Bacteria</taxon>
        <taxon>Bacillati</taxon>
        <taxon>Actinomycetota</taxon>
        <taxon>Actinomycetes</taxon>
        <taxon>Mycobacteriales</taxon>
        <taxon>Mycobacteriaceae</taxon>
        <taxon>Mycobacterium</taxon>
    </lineage>
</organism>
<dbReference type="KEGG" id="mbai:MB901379_04660"/>
<comment type="similarity">
    <text evidence="1">Belongs to the mycobacterial PPE family.</text>
</comment>
<dbReference type="Gene3D" id="1.20.1260.20">
    <property type="entry name" value="PPE superfamily"/>
    <property type="match status" value="1"/>
</dbReference>
<evidence type="ECO:0000256" key="1">
    <source>
        <dbReference type="ARBA" id="ARBA00010652"/>
    </source>
</evidence>
<evidence type="ECO:0000259" key="4">
    <source>
        <dbReference type="Pfam" id="PF12484"/>
    </source>
</evidence>
<feature type="compositionally biased region" description="Polar residues" evidence="2">
    <location>
        <begin position="324"/>
        <end position="341"/>
    </location>
</feature>
<dbReference type="OrthoDB" id="4753567at2"/>
<evidence type="ECO:0000259" key="3">
    <source>
        <dbReference type="Pfam" id="PF00823"/>
    </source>
</evidence>
<dbReference type="Proteomes" id="UP000269998">
    <property type="component" value="Chromosome"/>
</dbReference>
<dbReference type="RefSeq" id="WP_158018636.1">
    <property type="nucleotide sequence ID" value="NZ_LR130759.1"/>
</dbReference>
<dbReference type="InterPro" id="IPR000030">
    <property type="entry name" value="PPE_dom"/>
</dbReference>
<proteinExistence type="inferred from homology"/>
<dbReference type="EMBL" id="LR130759">
    <property type="protein sequence ID" value="VDM91046.1"/>
    <property type="molecule type" value="Genomic_DNA"/>
</dbReference>
<dbReference type="AlphaFoldDB" id="A0A447GKL7"/>
<dbReference type="SUPFAM" id="SSF140459">
    <property type="entry name" value="PE/PPE dimer-like"/>
    <property type="match status" value="1"/>
</dbReference>
<dbReference type="PANTHER" id="PTHR46766">
    <property type="entry name" value="GLUTAMINE-RICH PROTEIN 2"/>
    <property type="match status" value="1"/>
</dbReference>
<name>A0A447GKL7_9MYCO</name>
<dbReference type="InterPro" id="IPR038332">
    <property type="entry name" value="PPE_sf"/>
</dbReference>
<dbReference type="InterPro" id="IPR022171">
    <property type="entry name" value="PPE_C"/>
</dbReference>
<dbReference type="Pfam" id="PF12484">
    <property type="entry name" value="PPE-SVP"/>
    <property type="match status" value="1"/>
</dbReference>